<protein>
    <recommendedName>
        <fullName evidence="4">Peptidase A24A prepilin type IV</fullName>
    </recommendedName>
</protein>
<sequence>MENIKSNTMIFLINCFYLILLSLTDIADRKVINLIPIIFLIANSYLLGFNTVEMLFAIILLVLFSRFTKLGFGDILIFISLIPISGIWGFIVILGISNYISLFYVYFKKQKDIPFVPFITIGYLIFLIILRINSIG</sequence>
<keyword evidence="1" id="KW-1133">Transmembrane helix</keyword>
<dbReference type="EMBL" id="JANUCQ010000002">
    <property type="protein sequence ID" value="MCS3921973.1"/>
    <property type="molecule type" value="Genomic_DNA"/>
</dbReference>
<gene>
    <name evidence="2" type="ORF">M2325_000658</name>
</gene>
<keyword evidence="1" id="KW-0472">Membrane</keyword>
<feature type="transmembrane region" description="Helical" evidence="1">
    <location>
        <begin position="113"/>
        <end position="132"/>
    </location>
</feature>
<keyword evidence="1" id="KW-0812">Transmembrane</keyword>
<evidence type="ECO:0008006" key="4">
    <source>
        <dbReference type="Google" id="ProtNLM"/>
    </source>
</evidence>
<reference evidence="2" key="1">
    <citation type="submission" date="2022-08" db="EMBL/GenBank/DDBJ databases">
        <title>Genomic Encyclopedia of Type Strains, Phase V (KMG-V): Genome sequencing to study the core and pangenomes of soil and plant-associated prokaryotes.</title>
        <authorList>
            <person name="Whitman W."/>
        </authorList>
    </citation>
    <scope>NUCLEOTIDE SEQUENCE</scope>
    <source>
        <strain evidence="2">PS</strain>
    </source>
</reference>
<evidence type="ECO:0000313" key="3">
    <source>
        <dbReference type="Proteomes" id="UP001140258"/>
    </source>
</evidence>
<feature type="transmembrane region" description="Helical" evidence="1">
    <location>
        <begin position="86"/>
        <end position="107"/>
    </location>
</feature>
<organism evidence="2 3">
    <name type="scientific">Methanococcus voltae PS</name>
    <dbReference type="NCBI Taxonomy" id="523842"/>
    <lineage>
        <taxon>Archaea</taxon>
        <taxon>Methanobacteriati</taxon>
        <taxon>Methanobacteriota</taxon>
        <taxon>Methanomada group</taxon>
        <taxon>Methanococci</taxon>
        <taxon>Methanococcales</taxon>
        <taxon>Methanococcaceae</taxon>
        <taxon>Methanococcus</taxon>
    </lineage>
</organism>
<proteinExistence type="predicted"/>
<dbReference type="RefSeq" id="WP_259050992.1">
    <property type="nucleotide sequence ID" value="NZ_JANUCQ010000002.1"/>
</dbReference>
<accession>A0ABT2EYD9</accession>
<evidence type="ECO:0000256" key="1">
    <source>
        <dbReference type="SAM" id="Phobius"/>
    </source>
</evidence>
<feature type="transmembrane region" description="Helical" evidence="1">
    <location>
        <begin position="6"/>
        <end position="24"/>
    </location>
</feature>
<evidence type="ECO:0000313" key="2">
    <source>
        <dbReference type="EMBL" id="MCS3921973.1"/>
    </source>
</evidence>
<name>A0ABT2EYD9_METVO</name>
<dbReference type="Proteomes" id="UP001140258">
    <property type="component" value="Unassembled WGS sequence"/>
</dbReference>
<keyword evidence="3" id="KW-1185">Reference proteome</keyword>
<comment type="caution">
    <text evidence="2">The sequence shown here is derived from an EMBL/GenBank/DDBJ whole genome shotgun (WGS) entry which is preliminary data.</text>
</comment>